<dbReference type="GO" id="GO:0003723">
    <property type="term" value="F:RNA binding"/>
    <property type="evidence" value="ECO:0007669"/>
    <property type="project" value="UniProtKB-UniRule"/>
</dbReference>
<dbReference type="GO" id="GO:0005730">
    <property type="term" value="C:nucleolus"/>
    <property type="evidence" value="ECO:0007669"/>
    <property type="project" value="UniProtKB-SubCell"/>
</dbReference>
<dbReference type="PROSITE" id="PS50102">
    <property type="entry name" value="RRM"/>
    <property type="match status" value="1"/>
</dbReference>
<dbReference type="CDD" id="cd12307">
    <property type="entry name" value="RRM_NIFK_like"/>
    <property type="match status" value="1"/>
</dbReference>
<evidence type="ECO:0000256" key="1">
    <source>
        <dbReference type="ARBA" id="ARBA00004604"/>
    </source>
</evidence>
<feature type="domain" description="RRM" evidence="6">
    <location>
        <begin position="59"/>
        <end position="137"/>
    </location>
</feature>
<dbReference type="SMART" id="SM00360">
    <property type="entry name" value="RRM"/>
    <property type="match status" value="1"/>
</dbReference>
<dbReference type="SUPFAM" id="SSF54928">
    <property type="entry name" value="RNA-binding domain, RBD"/>
    <property type="match status" value="1"/>
</dbReference>
<protein>
    <recommendedName>
        <fullName evidence="6">RRM domain-containing protein</fullName>
    </recommendedName>
</protein>
<comment type="subcellular location">
    <subcellularLocation>
        <location evidence="1">Nucleus</location>
        <location evidence="1">Nucleolus</location>
    </subcellularLocation>
</comment>
<name>A0A9P8L7E4_9PEZI</name>
<proteinExistence type="predicted"/>
<dbReference type="EMBL" id="JAGHQM010002558">
    <property type="protein sequence ID" value="KAH0548539.1"/>
    <property type="molecule type" value="Genomic_DNA"/>
</dbReference>
<dbReference type="InterPro" id="IPR035979">
    <property type="entry name" value="RBD_domain_sf"/>
</dbReference>
<dbReference type="PANTHER" id="PTHR46754">
    <property type="entry name" value="MKI67 FHA DOMAIN-INTERACTING NUCLEOLAR PHOSPHOPROTEIN"/>
    <property type="match status" value="1"/>
</dbReference>
<dbReference type="Gene3D" id="3.30.70.330">
    <property type="match status" value="1"/>
</dbReference>
<evidence type="ECO:0000256" key="4">
    <source>
        <dbReference type="PROSITE-ProRule" id="PRU00176"/>
    </source>
</evidence>
<organism evidence="7 8">
    <name type="scientific">Trichoglossum hirsutum</name>
    <dbReference type="NCBI Taxonomy" id="265104"/>
    <lineage>
        <taxon>Eukaryota</taxon>
        <taxon>Fungi</taxon>
        <taxon>Dikarya</taxon>
        <taxon>Ascomycota</taxon>
        <taxon>Pezizomycotina</taxon>
        <taxon>Geoglossomycetes</taxon>
        <taxon>Geoglossales</taxon>
        <taxon>Geoglossaceae</taxon>
        <taxon>Trichoglossum</taxon>
    </lineage>
</organism>
<evidence type="ECO:0000313" key="8">
    <source>
        <dbReference type="Proteomes" id="UP000750711"/>
    </source>
</evidence>
<keyword evidence="3" id="KW-0539">Nucleus</keyword>
<feature type="compositionally biased region" description="Basic and acidic residues" evidence="5">
    <location>
        <begin position="253"/>
        <end position="265"/>
    </location>
</feature>
<sequence>MEPDSKIAALLKGFESSEDEGELQHEGFTEGQAIPGLPKEKKTRRKLGGIEQSGNDTPGVIYVGRIPHGFYEHEMRSYFSQFGEITRLRLSRNRKTGRSKHYAFIEFASSEVARIVAETMDNYLMFGHILKCKVIPQEQVHEDLWKGANRRFKWIPRNLIERKKLEAAASKESWAKKVRTEMKRRKRKAEKLKAIGYDFETPTLKWVKDIEKQETNLIAGSSEVDVCQVATSSQEREETETTTTSKEVASNATKKDEVPKTDDPRQATTSTGKVRKARESMPKTPKKKRQKAE</sequence>
<evidence type="ECO:0000256" key="5">
    <source>
        <dbReference type="SAM" id="MobiDB-lite"/>
    </source>
</evidence>
<evidence type="ECO:0000313" key="7">
    <source>
        <dbReference type="EMBL" id="KAH0548539.1"/>
    </source>
</evidence>
<keyword evidence="8" id="KW-1185">Reference proteome</keyword>
<accession>A0A9P8L7E4</accession>
<dbReference type="InterPro" id="IPR012677">
    <property type="entry name" value="Nucleotide-bd_a/b_plait_sf"/>
</dbReference>
<reference evidence="7" key="1">
    <citation type="submission" date="2021-03" db="EMBL/GenBank/DDBJ databases">
        <title>Comparative genomics and phylogenomic investigation of the class Geoglossomycetes provide insights into ecological specialization and systematics.</title>
        <authorList>
            <person name="Melie T."/>
            <person name="Pirro S."/>
            <person name="Miller A.N."/>
            <person name="Quandt A."/>
        </authorList>
    </citation>
    <scope>NUCLEOTIDE SEQUENCE</scope>
    <source>
        <strain evidence="7">CAQ_001_2017</strain>
    </source>
</reference>
<dbReference type="AlphaFoldDB" id="A0A9P8L7E4"/>
<gene>
    <name evidence="7" type="ORF">GP486_007916</name>
</gene>
<feature type="region of interest" description="Disordered" evidence="5">
    <location>
        <begin position="225"/>
        <end position="293"/>
    </location>
</feature>
<dbReference type="InterPro" id="IPR000504">
    <property type="entry name" value="RRM_dom"/>
</dbReference>
<dbReference type="Proteomes" id="UP000750711">
    <property type="component" value="Unassembled WGS sequence"/>
</dbReference>
<dbReference type="Pfam" id="PF00076">
    <property type="entry name" value="RRM_1"/>
    <property type="match status" value="1"/>
</dbReference>
<evidence type="ECO:0000256" key="2">
    <source>
        <dbReference type="ARBA" id="ARBA00022884"/>
    </source>
</evidence>
<feature type="compositionally biased region" description="Basic residues" evidence="5">
    <location>
        <begin position="284"/>
        <end position="293"/>
    </location>
</feature>
<feature type="region of interest" description="Disordered" evidence="5">
    <location>
        <begin position="15"/>
        <end position="52"/>
    </location>
</feature>
<evidence type="ECO:0000256" key="3">
    <source>
        <dbReference type="ARBA" id="ARBA00023242"/>
    </source>
</evidence>
<comment type="caution">
    <text evidence="7">The sequence shown here is derived from an EMBL/GenBank/DDBJ whole genome shotgun (WGS) entry which is preliminary data.</text>
</comment>
<keyword evidence="2 4" id="KW-0694">RNA-binding</keyword>
<evidence type="ECO:0000259" key="6">
    <source>
        <dbReference type="PROSITE" id="PS50102"/>
    </source>
</evidence>